<dbReference type="InterPro" id="IPR050445">
    <property type="entry name" value="Bact_polysacc_biosynth/exp"/>
</dbReference>
<gene>
    <name evidence="20" type="ORF">RG47T_3938</name>
</gene>
<dbReference type="SUPFAM" id="SSF52540">
    <property type="entry name" value="P-loop containing nucleoside triphosphate hydrolases"/>
    <property type="match status" value="1"/>
</dbReference>
<evidence type="ECO:0000256" key="15">
    <source>
        <dbReference type="ARBA" id="ARBA00051245"/>
    </source>
</evidence>
<dbReference type="InterPro" id="IPR025669">
    <property type="entry name" value="AAA_dom"/>
</dbReference>
<keyword evidence="5" id="KW-1003">Cell membrane</keyword>
<dbReference type="Gene3D" id="3.40.50.300">
    <property type="entry name" value="P-loop containing nucleotide triphosphate hydrolases"/>
    <property type="match status" value="1"/>
</dbReference>
<feature type="domain" description="AAA" evidence="18">
    <location>
        <begin position="575"/>
        <end position="700"/>
    </location>
</feature>
<accession>A0A1Q6A3A0</accession>
<dbReference type="PANTHER" id="PTHR32309:SF13">
    <property type="entry name" value="FERRIC ENTEROBACTIN TRANSPORT PROTEIN FEPE"/>
    <property type="match status" value="1"/>
</dbReference>
<dbReference type="OrthoDB" id="9794577at2"/>
<comment type="similarity">
    <text evidence="2">Belongs to the CpsD/CapB family.</text>
</comment>
<keyword evidence="10" id="KW-0418">Kinase</keyword>
<comment type="subcellular location">
    <subcellularLocation>
        <location evidence="1">Cell inner membrane</location>
        <topology evidence="1">Multi-pass membrane protein</topology>
    </subcellularLocation>
</comment>
<feature type="domain" description="Tyrosine-protein kinase G-rich" evidence="19">
    <location>
        <begin position="439"/>
        <end position="511"/>
    </location>
</feature>
<evidence type="ECO:0000256" key="14">
    <source>
        <dbReference type="ARBA" id="ARBA00023137"/>
    </source>
</evidence>
<organism evidence="20 21">
    <name type="scientific">Mucilaginibacter polytrichastri</name>
    <dbReference type="NCBI Taxonomy" id="1302689"/>
    <lineage>
        <taxon>Bacteria</taxon>
        <taxon>Pseudomonadati</taxon>
        <taxon>Bacteroidota</taxon>
        <taxon>Sphingobacteriia</taxon>
        <taxon>Sphingobacteriales</taxon>
        <taxon>Sphingobacteriaceae</taxon>
        <taxon>Mucilaginibacter</taxon>
    </lineage>
</organism>
<dbReference type="EC" id="2.7.10.2" evidence="4"/>
<dbReference type="Pfam" id="PF13807">
    <property type="entry name" value="GNVR"/>
    <property type="match status" value="1"/>
</dbReference>
<evidence type="ECO:0000256" key="16">
    <source>
        <dbReference type="SAM" id="Phobius"/>
    </source>
</evidence>
<dbReference type="InterPro" id="IPR032807">
    <property type="entry name" value="GNVR"/>
</dbReference>
<dbReference type="AlphaFoldDB" id="A0A1Q6A3A0"/>
<evidence type="ECO:0000313" key="21">
    <source>
        <dbReference type="Proteomes" id="UP000186720"/>
    </source>
</evidence>
<feature type="transmembrane region" description="Helical" evidence="16">
    <location>
        <begin position="489"/>
        <end position="509"/>
    </location>
</feature>
<evidence type="ECO:0000256" key="12">
    <source>
        <dbReference type="ARBA" id="ARBA00022989"/>
    </source>
</evidence>
<evidence type="ECO:0000256" key="3">
    <source>
        <dbReference type="ARBA" id="ARBA00008883"/>
    </source>
</evidence>
<evidence type="ECO:0000259" key="19">
    <source>
        <dbReference type="Pfam" id="PF13807"/>
    </source>
</evidence>
<evidence type="ECO:0000256" key="11">
    <source>
        <dbReference type="ARBA" id="ARBA00022840"/>
    </source>
</evidence>
<dbReference type="GO" id="GO:0005886">
    <property type="term" value="C:plasma membrane"/>
    <property type="evidence" value="ECO:0007669"/>
    <property type="project" value="UniProtKB-SubCell"/>
</dbReference>
<evidence type="ECO:0000256" key="10">
    <source>
        <dbReference type="ARBA" id="ARBA00022777"/>
    </source>
</evidence>
<dbReference type="CDD" id="cd05387">
    <property type="entry name" value="BY-kinase"/>
    <property type="match status" value="1"/>
</dbReference>
<feature type="domain" description="Polysaccharide chain length determinant N-terminal" evidence="17">
    <location>
        <begin position="17"/>
        <end position="108"/>
    </location>
</feature>
<dbReference type="Pfam" id="PF13614">
    <property type="entry name" value="AAA_31"/>
    <property type="match status" value="1"/>
</dbReference>
<dbReference type="NCBIfam" id="TIGR01007">
    <property type="entry name" value="eps_fam"/>
    <property type="match status" value="1"/>
</dbReference>
<keyword evidence="6" id="KW-0997">Cell inner membrane</keyword>
<evidence type="ECO:0000256" key="9">
    <source>
        <dbReference type="ARBA" id="ARBA00022741"/>
    </source>
</evidence>
<keyword evidence="8 16" id="KW-0812">Transmembrane</keyword>
<keyword evidence="12 16" id="KW-1133">Transmembrane helix</keyword>
<dbReference type="InterPro" id="IPR027417">
    <property type="entry name" value="P-loop_NTPase"/>
</dbReference>
<dbReference type="PANTHER" id="PTHR32309">
    <property type="entry name" value="TYROSINE-PROTEIN KINASE"/>
    <property type="match status" value="1"/>
</dbReference>
<dbReference type="GO" id="GO:0005524">
    <property type="term" value="F:ATP binding"/>
    <property type="evidence" value="ECO:0007669"/>
    <property type="project" value="UniProtKB-KW"/>
</dbReference>
<dbReference type="InterPro" id="IPR003856">
    <property type="entry name" value="LPS_length_determ_N"/>
</dbReference>
<keyword evidence="13 16" id="KW-0472">Membrane</keyword>
<evidence type="ECO:0000256" key="8">
    <source>
        <dbReference type="ARBA" id="ARBA00022692"/>
    </source>
</evidence>
<evidence type="ECO:0000256" key="6">
    <source>
        <dbReference type="ARBA" id="ARBA00022519"/>
    </source>
</evidence>
<evidence type="ECO:0000256" key="13">
    <source>
        <dbReference type="ARBA" id="ARBA00023136"/>
    </source>
</evidence>
<evidence type="ECO:0000256" key="2">
    <source>
        <dbReference type="ARBA" id="ARBA00007316"/>
    </source>
</evidence>
<comment type="caution">
    <text evidence="20">The sequence shown here is derived from an EMBL/GenBank/DDBJ whole genome shotgun (WGS) entry which is preliminary data.</text>
</comment>
<feature type="transmembrane region" description="Helical" evidence="16">
    <location>
        <begin position="26"/>
        <end position="45"/>
    </location>
</feature>
<dbReference type="Pfam" id="PF02706">
    <property type="entry name" value="Wzz"/>
    <property type="match status" value="1"/>
</dbReference>
<sequence length="787" mass="88190">MKDINLPLDQPNNAVFKDLVLKILRAWPWFILSVVITMFAAVVYLRYAVPEYNISASILIKDDKNGGGNLGSSASVIDMDIFKSSESINNEMEVLKSKRLMQRVLSDLNMQTSVYSVGTIKTTELYGKINPLHILLTSVDSLASNKILSFTVIDKSVFELKDEKGAAVRYNFGQKIALPYAVFTVMPTPALQVGKAYNIKFNDIRDLSFYYNRIIAIEPVNKDASVLSLNLIDAIPQKGLDILNKLVEDYNQEAIEDKNLLAKNTVKFIDDRLSYILAELTGVEKNVETYKKKNDIIDIPTNAGVYIQQSSDYTNKANDIEIQINILSSIESYLRKPDNKFSLVPSTLGIEDKTLTGLIESFNGLQSERTRLLLNVQNNSPLISRLDNQLETLRTNIMENLKNIKQGLVMTRGDLNKKIGSFNSRMNTVPTLERGLTDIKRQQVIKETLYGYLLQKREEASISLASAVSSFRIVDPAYVEKTPVKPKRLIIYLIAFIAGLAFPVASIALREQFNTKIQSVDDVTNVIAVPILGEITHNDVNETLVISHNARSAIAERFRLVRSNLHFTNPGKENKVIMVTSSRSGEGKTFFSINLASSLVLTGKRVVLLEFDIRKPKILADLGLAAQGKGISNFLVDPQIKIEDIIFSEKLLSGLYIIPAGPIPPNPAELLLTARLEEMIATLRDMFDYIIIDTSPIGQVADAFTLSKFIDTCIYVVRYGYTFKENLSIVKDIYDNKKINNLSIVMNDASKEQARGYGYGYGYGGYGVEEEKDKKGMARFFKFLKKQ</sequence>
<evidence type="ECO:0000256" key="7">
    <source>
        <dbReference type="ARBA" id="ARBA00022679"/>
    </source>
</evidence>
<evidence type="ECO:0000259" key="18">
    <source>
        <dbReference type="Pfam" id="PF13614"/>
    </source>
</evidence>
<keyword evidence="7" id="KW-0808">Transferase</keyword>
<keyword evidence="9" id="KW-0547">Nucleotide-binding</keyword>
<dbReference type="RefSeq" id="WP_074491045.1">
    <property type="nucleotide sequence ID" value="NZ_FPAM01000011.1"/>
</dbReference>
<evidence type="ECO:0000313" key="20">
    <source>
        <dbReference type="EMBL" id="OKS88471.1"/>
    </source>
</evidence>
<evidence type="ECO:0000256" key="1">
    <source>
        <dbReference type="ARBA" id="ARBA00004429"/>
    </source>
</evidence>
<dbReference type="GO" id="GO:0004715">
    <property type="term" value="F:non-membrane spanning protein tyrosine kinase activity"/>
    <property type="evidence" value="ECO:0007669"/>
    <property type="project" value="UniProtKB-EC"/>
</dbReference>
<name>A0A1Q6A3A0_9SPHI</name>
<dbReference type="STRING" id="1302689.RG47T_3938"/>
<keyword evidence="21" id="KW-1185">Reference proteome</keyword>
<evidence type="ECO:0000256" key="5">
    <source>
        <dbReference type="ARBA" id="ARBA00022475"/>
    </source>
</evidence>
<dbReference type="InterPro" id="IPR005702">
    <property type="entry name" value="Wzc-like_C"/>
</dbReference>
<dbReference type="EMBL" id="MPPL01000001">
    <property type="protein sequence ID" value="OKS88471.1"/>
    <property type="molecule type" value="Genomic_DNA"/>
</dbReference>
<proteinExistence type="inferred from homology"/>
<reference evidence="20 21" key="1">
    <citation type="submission" date="2016-11" db="EMBL/GenBank/DDBJ databases">
        <title>Whole Genome Sequencing of Mucilaginibacter polytrichastri RG4-7(T) isolated from the moss sample.</title>
        <authorList>
            <person name="Li Y."/>
        </authorList>
    </citation>
    <scope>NUCLEOTIDE SEQUENCE [LARGE SCALE GENOMIC DNA]</scope>
    <source>
        <strain evidence="20 21">RG4-7</strain>
    </source>
</reference>
<comment type="catalytic activity">
    <reaction evidence="15">
        <text>L-tyrosyl-[protein] + ATP = O-phospho-L-tyrosyl-[protein] + ADP + H(+)</text>
        <dbReference type="Rhea" id="RHEA:10596"/>
        <dbReference type="Rhea" id="RHEA-COMP:10136"/>
        <dbReference type="Rhea" id="RHEA-COMP:20101"/>
        <dbReference type="ChEBI" id="CHEBI:15378"/>
        <dbReference type="ChEBI" id="CHEBI:30616"/>
        <dbReference type="ChEBI" id="CHEBI:46858"/>
        <dbReference type="ChEBI" id="CHEBI:61978"/>
        <dbReference type="ChEBI" id="CHEBI:456216"/>
        <dbReference type="EC" id="2.7.10.2"/>
    </reaction>
</comment>
<evidence type="ECO:0000259" key="17">
    <source>
        <dbReference type="Pfam" id="PF02706"/>
    </source>
</evidence>
<keyword evidence="14" id="KW-0829">Tyrosine-protein kinase</keyword>
<protein>
    <recommendedName>
        <fullName evidence="4">non-specific protein-tyrosine kinase</fullName>
        <ecNumber evidence="4">2.7.10.2</ecNumber>
    </recommendedName>
</protein>
<comment type="similarity">
    <text evidence="3">Belongs to the etk/wzc family.</text>
</comment>
<dbReference type="Proteomes" id="UP000186720">
    <property type="component" value="Unassembled WGS sequence"/>
</dbReference>
<evidence type="ECO:0000256" key="4">
    <source>
        <dbReference type="ARBA" id="ARBA00011903"/>
    </source>
</evidence>
<keyword evidence="11" id="KW-0067">ATP-binding</keyword>